<dbReference type="RefSeq" id="WP_074673081.1">
    <property type="nucleotide sequence ID" value="NZ_FNQG01000012.1"/>
</dbReference>
<accession>A0A1H3ZQN4</accession>
<evidence type="ECO:0000313" key="2">
    <source>
        <dbReference type="Proteomes" id="UP000183469"/>
    </source>
</evidence>
<name>A0A1H3ZQN4_SELRU</name>
<proteinExistence type="predicted"/>
<dbReference type="AlphaFoldDB" id="A0A1H3ZQN4"/>
<dbReference type="Proteomes" id="UP000183469">
    <property type="component" value="Unassembled WGS sequence"/>
</dbReference>
<reference evidence="1 2" key="1">
    <citation type="submission" date="2016-10" db="EMBL/GenBank/DDBJ databases">
        <authorList>
            <person name="de Groot N.N."/>
        </authorList>
    </citation>
    <scope>NUCLEOTIDE SEQUENCE [LARGE SCALE GENOMIC DNA]</scope>
    <source>
        <strain evidence="1 2">DSM 2872</strain>
    </source>
</reference>
<dbReference type="OrthoDB" id="1664686at2"/>
<evidence type="ECO:0000313" key="1">
    <source>
        <dbReference type="EMBL" id="SEA25592.1"/>
    </source>
</evidence>
<sequence length="230" mass="26564">MDSQDFKKRCEYELLRENMAELFQKYETGALNSSAAYGESGNLLEYDKHCAEGLFLRFYALRHLVKPEQKNPDFFAHEDRAEVKILRQLMTAELHYYLLDKQAILDRVSKEFYGYLHAFYAADNYLAVVQKISLFEGICIGSKLPMDAHCLRFVQPYLNYIIGMAGNMTAAEAGRFHSIFAKISGIMAEKARELSERQASLREIEFSVLEKELDGILQDIQSPKRIEHKL</sequence>
<gene>
    <name evidence="1" type="ORF">SAMN05660648_02531</name>
</gene>
<dbReference type="EMBL" id="FNQG01000012">
    <property type="protein sequence ID" value="SEA25592.1"/>
    <property type="molecule type" value="Genomic_DNA"/>
</dbReference>
<organism evidence="1 2">
    <name type="scientific">Selenomonas ruminantium</name>
    <dbReference type="NCBI Taxonomy" id="971"/>
    <lineage>
        <taxon>Bacteria</taxon>
        <taxon>Bacillati</taxon>
        <taxon>Bacillota</taxon>
        <taxon>Negativicutes</taxon>
        <taxon>Selenomonadales</taxon>
        <taxon>Selenomonadaceae</taxon>
        <taxon>Selenomonas</taxon>
    </lineage>
</organism>
<protein>
    <submittedName>
        <fullName evidence="1">Uncharacterized protein</fullName>
    </submittedName>
</protein>